<evidence type="ECO:0000313" key="1">
    <source>
        <dbReference type="EMBL" id="BFH74797.1"/>
    </source>
</evidence>
<reference evidence="1" key="1">
    <citation type="submission" date="2024-03" db="EMBL/GenBank/DDBJ databases">
        <title>Complete genome sequence of Sulfurisphaera javensis strain KD-1.</title>
        <authorList>
            <person name="Sakai H."/>
            <person name="Nur N."/>
            <person name="Suwanto A."/>
            <person name="Kurosawa N."/>
        </authorList>
    </citation>
    <scope>NUCLEOTIDE SEQUENCE</scope>
    <source>
        <strain evidence="1">KD-1</strain>
    </source>
</reference>
<dbReference type="Pfam" id="PF06157">
    <property type="entry name" value="DUF973"/>
    <property type="match status" value="1"/>
</dbReference>
<organism evidence="1">
    <name type="scientific">Sulfurisphaera javensis</name>
    <dbReference type="NCBI Taxonomy" id="2049879"/>
    <lineage>
        <taxon>Archaea</taxon>
        <taxon>Thermoproteota</taxon>
        <taxon>Thermoprotei</taxon>
        <taxon>Sulfolobales</taxon>
        <taxon>Sulfolobaceae</taxon>
        <taxon>Sulfurisphaera</taxon>
    </lineage>
</organism>
<gene>
    <name evidence="1" type="ORF">SJAV_27410</name>
</gene>
<accession>A0AAT9GV12</accession>
<dbReference type="EMBL" id="AP031322">
    <property type="protein sequence ID" value="BFH74797.1"/>
    <property type="molecule type" value="Genomic_DNA"/>
</dbReference>
<name>A0AAT9GV12_9CREN</name>
<sequence>MMQPPTIRPNYAGVIKSNGTMSLYLDSNVNAKIIGVVVDKTNLVAVNITPNYLTVGQNIITVTLNTLPQGLTPNNVIYQTIMIIQYNNQTFTITIPTYYIP</sequence>
<dbReference type="AlphaFoldDB" id="A0AAT9GV12"/>
<dbReference type="KEGG" id="sjv:SJAV_27410"/>
<dbReference type="InterPro" id="IPR009321">
    <property type="entry name" value="DUF973"/>
</dbReference>
<protein>
    <submittedName>
        <fullName evidence="1">Uncharacterized protein</fullName>
    </submittedName>
</protein>
<proteinExistence type="predicted"/>